<gene>
    <name evidence="1" type="ORF">G3T37_04410</name>
</gene>
<dbReference type="InterPro" id="IPR021456">
    <property type="entry name" value="DUF3107"/>
</dbReference>
<sequence>MDIRIGILNSPREINFETSQSAAEIEKVIADALGSGAAYFRLSDDKGKVYIIPVAAFGYIEVGSEVSRRVGFVA</sequence>
<keyword evidence="2" id="KW-1185">Reference proteome</keyword>
<organism evidence="1 2">
    <name type="scientific">Galbitalea soli</name>
    <dbReference type="NCBI Taxonomy" id="1268042"/>
    <lineage>
        <taxon>Bacteria</taxon>
        <taxon>Bacillati</taxon>
        <taxon>Actinomycetota</taxon>
        <taxon>Actinomycetes</taxon>
        <taxon>Micrococcales</taxon>
        <taxon>Microbacteriaceae</taxon>
        <taxon>Galbitalea</taxon>
    </lineage>
</organism>
<evidence type="ECO:0000313" key="1">
    <source>
        <dbReference type="EMBL" id="NEM90592.1"/>
    </source>
</evidence>
<name>A0A7C9PLZ9_9MICO</name>
<dbReference type="RefSeq" id="WP_163472225.1">
    <property type="nucleotide sequence ID" value="NZ_JAAGWZ010000001.1"/>
</dbReference>
<proteinExistence type="predicted"/>
<accession>A0A7C9PLZ9</accession>
<protein>
    <submittedName>
        <fullName evidence="1">DUF3107 domain-containing protein</fullName>
    </submittedName>
</protein>
<dbReference type="Pfam" id="PF11305">
    <property type="entry name" value="DUF3107"/>
    <property type="match status" value="1"/>
</dbReference>
<reference evidence="1 2" key="1">
    <citation type="journal article" date="2014" name="Int. J. Syst. Evol. Microbiol.">
        <title>Description of Galbitalea soli gen. nov., sp. nov., and Frondihabitans sucicola sp. nov.</title>
        <authorList>
            <person name="Kim S.J."/>
            <person name="Lim J.M."/>
            <person name="Ahn J.H."/>
            <person name="Weon H.Y."/>
            <person name="Hamada M."/>
            <person name="Suzuki K."/>
            <person name="Ahn T.Y."/>
            <person name="Kwon S.W."/>
        </authorList>
    </citation>
    <scope>NUCLEOTIDE SEQUENCE [LARGE SCALE GENOMIC DNA]</scope>
    <source>
        <strain evidence="1 2">NBRC 108727</strain>
    </source>
</reference>
<dbReference type="AlphaFoldDB" id="A0A7C9PLZ9"/>
<comment type="caution">
    <text evidence="1">The sequence shown here is derived from an EMBL/GenBank/DDBJ whole genome shotgun (WGS) entry which is preliminary data.</text>
</comment>
<evidence type="ECO:0000313" key="2">
    <source>
        <dbReference type="Proteomes" id="UP000479756"/>
    </source>
</evidence>
<dbReference type="EMBL" id="JAAGWZ010000001">
    <property type="protein sequence ID" value="NEM90592.1"/>
    <property type="molecule type" value="Genomic_DNA"/>
</dbReference>
<dbReference type="Proteomes" id="UP000479756">
    <property type="component" value="Unassembled WGS sequence"/>
</dbReference>